<evidence type="ECO:0000313" key="6">
    <source>
        <dbReference type="Proteomes" id="UP000838748"/>
    </source>
</evidence>
<keyword evidence="6" id="KW-1185">Reference proteome</keyword>
<keyword evidence="2" id="KW-0479">Metal-binding</keyword>
<evidence type="ECO:0000259" key="3">
    <source>
        <dbReference type="Pfam" id="PF01557"/>
    </source>
</evidence>
<reference evidence="5" key="1">
    <citation type="submission" date="2021-11" db="EMBL/GenBank/DDBJ databases">
        <authorList>
            <person name="Rodrigo-Torres L."/>
            <person name="Arahal R. D."/>
            <person name="Lucena T."/>
        </authorList>
    </citation>
    <scope>NUCLEOTIDE SEQUENCE</scope>
    <source>
        <strain evidence="5">CECT 7928</strain>
    </source>
</reference>
<evidence type="ECO:0008006" key="7">
    <source>
        <dbReference type="Google" id="ProtNLM"/>
    </source>
</evidence>
<dbReference type="SUPFAM" id="SSF56529">
    <property type="entry name" value="FAH"/>
    <property type="match status" value="1"/>
</dbReference>
<dbReference type="InterPro" id="IPR036663">
    <property type="entry name" value="Fumarylacetoacetase_C_sf"/>
</dbReference>
<accession>A0ABM8ZZP9</accession>
<dbReference type="EMBL" id="CAKLDM010000001">
    <property type="protein sequence ID" value="CAH0536031.1"/>
    <property type="molecule type" value="Genomic_DNA"/>
</dbReference>
<dbReference type="Pfam" id="PF10370">
    <property type="entry name" value="Rv2993c-like_N"/>
    <property type="match status" value="1"/>
</dbReference>
<evidence type="ECO:0000259" key="4">
    <source>
        <dbReference type="Pfam" id="PF10370"/>
    </source>
</evidence>
<dbReference type="PANTHER" id="PTHR42796">
    <property type="entry name" value="FUMARYLACETOACETATE HYDROLASE DOMAIN-CONTAINING PROTEIN 2A-RELATED"/>
    <property type="match status" value="1"/>
</dbReference>
<gene>
    <name evidence="5" type="ORF">VMF7928_00127</name>
</gene>
<dbReference type="InterPro" id="IPR018833">
    <property type="entry name" value="Rv2993c-like_N"/>
</dbReference>
<evidence type="ECO:0000256" key="1">
    <source>
        <dbReference type="ARBA" id="ARBA00010211"/>
    </source>
</evidence>
<feature type="domain" description="Fumarylacetoacetase-like C-terminal" evidence="3">
    <location>
        <begin position="75"/>
        <end position="264"/>
    </location>
</feature>
<dbReference type="RefSeq" id="WP_237359542.1">
    <property type="nucleotide sequence ID" value="NZ_CAKLDM010000001.1"/>
</dbReference>
<proteinExistence type="inferred from homology"/>
<evidence type="ECO:0000313" key="5">
    <source>
        <dbReference type="EMBL" id="CAH0536031.1"/>
    </source>
</evidence>
<dbReference type="PANTHER" id="PTHR42796:SF4">
    <property type="entry name" value="FUMARYLACETOACETATE HYDROLASE DOMAIN-CONTAINING PROTEIN 2A"/>
    <property type="match status" value="1"/>
</dbReference>
<dbReference type="Pfam" id="PF01557">
    <property type="entry name" value="FAA_hydrolase"/>
    <property type="match status" value="1"/>
</dbReference>
<feature type="domain" description="Rv2993c-like N-terminal" evidence="4">
    <location>
        <begin position="22"/>
        <end position="70"/>
    </location>
</feature>
<evidence type="ECO:0000256" key="2">
    <source>
        <dbReference type="ARBA" id="ARBA00022723"/>
    </source>
</evidence>
<sequence length="267" mass="29255">MKKYWLVIIAALISFNSLAAKKYVRYQYQGEEYYGQITENQIQPLLGDIFTKAKPFGKPISLSSVGLLLPVKSNKVFAVGMNYASHLPSNSSQPPPIFSKLVSSLALSGDTVTLPPDAKNVHFEGELVLVIGKEIHKVSQAEAQDAIFGVLVGNDITERNWQSSDLQWTRAKSSNGFGPISPEIATGLDINNLTIVTRLNGRIVQKENTANMIHKPTKVVSYLSQYFTLMPGDLVFMGTPGQTQPIKSGDEVRVSIKGVGDVINIFQ</sequence>
<dbReference type="InterPro" id="IPR051121">
    <property type="entry name" value="FAH"/>
</dbReference>
<organism evidence="5 6">
    <name type="scientific">Vibrio marisflavi CECT 7928</name>
    <dbReference type="NCBI Taxonomy" id="634439"/>
    <lineage>
        <taxon>Bacteria</taxon>
        <taxon>Pseudomonadati</taxon>
        <taxon>Pseudomonadota</taxon>
        <taxon>Gammaproteobacteria</taxon>
        <taxon>Vibrionales</taxon>
        <taxon>Vibrionaceae</taxon>
        <taxon>Vibrio</taxon>
    </lineage>
</organism>
<name>A0ABM8ZZP9_9VIBR</name>
<comment type="similarity">
    <text evidence="1">Belongs to the FAH family.</text>
</comment>
<comment type="caution">
    <text evidence="5">The sequence shown here is derived from an EMBL/GenBank/DDBJ whole genome shotgun (WGS) entry which is preliminary data.</text>
</comment>
<dbReference type="Gene3D" id="3.90.850.10">
    <property type="entry name" value="Fumarylacetoacetase-like, C-terminal domain"/>
    <property type="match status" value="1"/>
</dbReference>
<protein>
    <recommendedName>
        <fullName evidence="7">Fumarylacetoacetate hydrolase</fullName>
    </recommendedName>
</protein>
<dbReference type="Proteomes" id="UP000838748">
    <property type="component" value="Unassembled WGS sequence"/>
</dbReference>
<dbReference type="InterPro" id="IPR011234">
    <property type="entry name" value="Fumarylacetoacetase-like_C"/>
</dbReference>